<evidence type="ECO:0000256" key="2">
    <source>
        <dbReference type="SAM" id="SignalP"/>
    </source>
</evidence>
<comment type="caution">
    <text evidence="3">The sequence shown here is derived from an EMBL/GenBank/DDBJ whole genome shotgun (WGS) entry which is preliminary data.</text>
</comment>
<proteinExistence type="predicted"/>
<feature type="region of interest" description="Disordered" evidence="1">
    <location>
        <begin position="38"/>
        <end position="73"/>
    </location>
</feature>
<reference evidence="3" key="1">
    <citation type="submission" date="2021-02" db="EMBL/GenBank/DDBJ databases">
        <authorList>
            <person name="Dougan E. K."/>
            <person name="Rhodes N."/>
            <person name="Thang M."/>
            <person name="Chan C."/>
        </authorList>
    </citation>
    <scope>NUCLEOTIDE SEQUENCE</scope>
</reference>
<accession>A0A813D4V4</accession>
<dbReference type="AlphaFoldDB" id="A0A813D4V4"/>
<feature type="signal peptide" evidence="2">
    <location>
        <begin position="1"/>
        <end position="23"/>
    </location>
</feature>
<evidence type="ECO:0000313" key="4">
    <source>
        <dbReference type="Proteomes" id="UP000654075"/>
    </source>
</evidence>
<evidence type="ECO:0000313" key="3">
    <source>
        <dbReference type="EMBL" id="CAE8582942.1"/>
    </source>
</evidence>
<sequence length="134" mass="14773">MAAVGNRSCLACFTIVCSTIGSAFVFYDVSPTLAGCSTEGSAGNMTEQRSQQSQHLQKEMPQMRQKKEEQQSQLEVQRKEAVASRLDIKQLQLRLRHMGEAASTTTTTMNNKPRADIYKAAATTMVVIIFGCFC</sequence>
<gene>
    <name evidence="3" type="ORF">PGLA1383_LOCUS1931</name>
</gene>
<protein>
    <submittedName>
        <fullName evidence="3">Uncharacterized protein</fullName>
    </submittedName>
</protein>
<organism evidence="3 4">
    <name type="scientific">Polarella glacialis</name>
    <name type="common">Dinoflagellate</name>
    <dbReference type="NCBI Taxonomy" id="89957"/>
    <lineage>
        <taxon>Eukaryota</taxon>
        <taxon>Sar</taxon>
        <taxon>Alveolata</taxon>
        <taxon>Dinophyceae</taxon>
        <taxon>Suessiales</taxon>
        <taxon>Suessiaceae</taxon>
        <taxon>Polarella</taxon>
    </lineage>
</organism>
<evidence type="ECO:0000256" key="1">
    <source>
        <dbReference type="SAM" id="MobiDB-lite"/>
    </source>
</evidence>
<keyword evidence="4" id="KW-1185">Reference proteome</keyword>
<keyword evidence="2" id="KW-0732">Signal</keyword>
<dbReference type="EMBL" id="CAJNNV010000542">
    <property type="protein sequence ID" value="CAE8582942.1"/>
    <property type="molecule type" value="Genomic_DNA"/>
</dbReference>
<dbReference type="Proteomes" id="UP000654075">
    <property type="component" value="Unassembled WGS sequence"/>
</dbReference>
<feature type="compositionally biased region" description="Polar residues" evidence="1">
    <location>
        <begin position="38"/>
        <end position="55"/>
    </location>
</feature>
<name>A0A813D4V4_POLGL</name>
<feature type="chain" id="PRO_5032307625" evidence="2">
    <location>
        <begin position="24"/>
        <end position="134"/>
    </location>
</feature>